<feature type="signal peptide" evidence="1">
    <location>
        <begin position="1"/>
        <end position="21"/>
    </location>
</feature>
<evidence type="ECO:0000256" key="1">
    <source>
        <dbReference type="SAM" id="SignalP"/>
    </source>
</evidence>
<feature type="chain" id="PRO_5041403201" evidence="1">
    <location>
        <begin position="22"/>
        <end position="177"/>
    </location>
</feature>
<proteinExistence type="predicted"/>
<evidence type="ECO:0000313" key="2">
    <source>
        <dbReference type="EMBL" id="KAJ3844687.1"/>
    </source>
</evidence>
<keyword evidence="3" id="KW-1185">Reference proteome</keyword>
<comment type="caution">
    <text evidence="2">The sequence shown here is derived from an EMBL/GenBank/DDBJ whole genome shotgun (WGS) entry which is preliminary data.</text>
</comment>
<sequence length="177" mass="20441">MFYTRVIHLIFVLILFDAANTAPMNSRQPGPLNKNAHIPHQIDDLRFSGNFSDMTDEQLKGGVRIKQRQAVERPGYYQTTVFFHPYSEDEHNYPTEEAGVPQTTESKVKEKIQEISRDDCVDWSRKATRPPVFEYNGKWAPPSPDGYVSFDYGVYWMEGQNEHLLAMVDNVPMPKDI</sequence>
<reference evidence="2" key="1">
    <citation type="submission" date="2022-08" db="EMBL/GenBank/DDBJ databases">
        <authorList>
            <consortium name="DOE Joint Genome Institute"/>
            <person name="Min B."/>
            <person name="Riley R."/>
            <person name="Sierra-Patev S."/>
            <person name="Naranjo-Ortiz M."/>
            <person name="Looney B."/>
            <person name="Konkel Z."/>
            <person name="Slot J.C."/>
            <person name="Sakamoto Y."/>
            <person name="Steenwyk J.L."/>
            <person name="Rokas A."/>
            <person name="Carro J."/>
            <person name="Camarero S."/>
            <person name="Ferreira P."/>
            <person name="Molpeceres G."/>
            <person name="Ruiz-Duenas F.J."/>
            <person name="Serrano A."/>
            <person name="Henrissat B."/>
            <person name="Drula E."/>
            <person name="Hughes K.W."/>
            <person name="Mata J.L."/>
            <person name="Ishikawa N.K."/>
            <person name="Vargas-Isla R."/>
            <person name="Ushijima S."/>
            <person name="Smith C.A."/>
            <person name="Ahrendt S."/>
            <person name="Andreopoulos W."/>
            <person name="He G."/>
            <person name="Labutti K."/>
            <person name="Lipzen A."/>
            <person name="Ng V."/>
            <person name="Sandor L."/>
            <person name="Barry K."/>
            <person name="Martinez A.T."/>
            <person name="Xiao Y."/>
            <person name="Gibbons J.G."/>
            <person name="Terashima K."/>
            <person name="Hibbett D.S."/>
            <person name="Grigoriev I.V."/>
        </authorList>
    </citation>
    <scope>NUCLEOTIDE SEQUENCE</scope>
    <source>
        <strain evidence="2">TFB9207</strain>
    </source>
</reference>
<evidence type="ECO:0000313" key="3">
    <source>
        <dbReference type="Proteomes" id="UP001163846"/>
    </source>
</evidence>
<gene>
    <name evidence="2" type="ORF">F5878DRAFT_706017</name>
</gene>
<dbReference type="AlphaFoldDB" id="A0AA38PKL8"/>
<name>A0AA38PKL8_9AGAR</name>
<dbReference type="Proteomes" id="UP001163846">
    <property type="component" value="Unassembled WGS sequence"/>
</dbReference>
<dbReference type="EMBL" id="MU805948">
    <property type="protein sequence ID" value="KAJ3844687.1"/>
    <property type="molecule type" value="Genomic_DNA"/>
</dbReference>
<accession>A0AA38PKL8</accession>
<protein>
    <submittedName>
        <fullName evidence="2">Uncharacterized protein</fullName>
    </submittedName>
</protein>
<keyword evidence="1" id="KW-0732">Signal</keyword>
<organism evidence="2 3">
    <name type="scientific">Lentinula raphanica</name>
    <dbReference type="NCBI Taxonomy" id="153919"/>
    <lineage>
        <taxon>Eukaryota</taxon>
        <taxon>Fungi</taxon>
        <taxon>Dikarya</taxon>
        <taxon>Basidiomycota</taxon>
        <taxon>Agaricomycotina</taxon>
        <taxon>Agaricomycetes</taxon>
        <taxon>Agaricomycetidae</taxon>
        <taxon>Agaricales</taxon>
        <taxon>Marasmiineae</taxon>
        <taxon>Omphalotaceae</taxon>
        <taxon>Lentinula</taxon>
    </lineage>
</organism>